<proteinExistence type="predicted"/>
<evidence type="ECO:0000313" key="3">
    <source>
        <dbReference type="Proteomes" id="UP001221757"/>
    </source>
</evidence>
<evidence type="ECO:0000256" key="1">
    <source>
        <dbReference type="SAM" id="MobiDB-lite"/>
    </source>
</evidence>
<reference evidence="2" key="1">
    <citation type="submission" date="2023-03" db="EMBL/GenBank/DDBJ databases">
        <title>Massive genome expansion in bonnet fungi (Mycena s.s.) driven by repeated elements and novel gene families across ecological guilds.</title>
        <authorList>
            <consortium name="Lawrence Berkeley National Laboratory"/>
            <person name="Harder C.B."/>
            <person name="Miyauchi S."/>
            <person name="Viragh M."/>
            <person name="Kuo A."/>
            <person name="Thoen E."/>
            <person name="Andreopoulos B."/>
            <person name="Lu D."/>
            <person name="Skrede I."/>
            <person name="Drula E."/>
            <person name="Henrissat B."/>
            <person name="Morin E."/>
            <person name="Kohler A."/>
            <person name="Barry K."/>
            <person name="LaButti K."/>
            <person name="Morin E."/>
            <person name="Salamov A."/>
            <person name="Lipzen A."/>
            <person name="Mereny Z."/>
            <person name="Hegedus B."/>
            <person name="Baldrian P."/>
            <person name="Stursova M."/>
            <person name="Weitz H."/>
            <person name="Taylor A."/>
            <person name="Grigoriev I.V."/>
            <person name="Nagy L.G."/>
            <person name="Martin F."/>
            <person name="Kauserud H."/>
        </authorList>
    </citation>
    <scope>NUCLEOTIDE SEQUENCE</scope>
    <source>
        <strain evidence="2">CBHHK067</strain>
    </source>
</reference>
<organism evidence="2 3">
    <name type="scientific">Mycena rosella</name>
    <name type="common">Pink bonnet</name>
    <name type="synonym">Agaricus rosellus</name>
    <dbReference type="NCBI Taxonomy" id="1033263"/>
    <lineage>
        <taxon>Eukaryota</taxon>
        <taxon>Fungi</taxon>
        <taxon>Dikarya</taxon>
        <taxon>Basidiomycota</taxon>
        <taxon>Agaricomycotina</taxon>
        <taxon>Agaricomycetes</taxon>
        <taxon>Agaricomycetidae</taxon>
        <taxon>Agaricales</taxon>
        <taxon>Marasmiineae</taxon>
        <taxon>Mycenaceae</taxon>
        <taxon>Mycena</taxon>
    </lineage>
</organism>
<comment type="caution">
    <text evidence="2">The sequence shown here is derived from an EMBL/GenBank/DDBJ whole genome shotgun (WGS) entry which is preliminary data.</text>
</comment>
<name>A0AAD7DXA6_MYCRO</name>
<feature type="compositionally biased region" description="Low complexity" evidence="1">
    <location>
        <begin position="80"/>
        <end position="91"/>
    </location>
</feature>
<dbReference type="Proteomes" id="UP001221757">
    <property type="component" value="Unassembled WGS sequence"/>
</dbReference>
<keyword evidence="3" id="KW-1185">Reference proteome</keyword>
<dbReference type="EMBL" id="JARKIE010000016">
    <property type="protein sequence ID" value="KAJ7701968.1"/>
    <property type="molecule type" value="Genomic_DNA"/>
</dbReference>
<sequence length="154" mass="16232">MSRTSSTTTFPATSTTPPTASVVPGVSTAFFNRGNKNIVRELVELLRKAQEIPPWLETVANEALEASFGGSFRARSGRGAVAAEEAPLTAAGRRRTAAVEDWAEDTEAAPAAGHGGKSTGHDSHPNSYDFPFYAAPILVPTRIPFSLCPTASTE</sequence>
<feature type="region of interest" description="Disordered" evidence="1">
    <location>
        <begin position="80"/>
        <end position="123"/>
    </location>
</feature>
<accession>A0AAD7DXA6</accession>
<gene>
    <name evidence="2" type="ORF">B0H17DRAFT_1195166</name>
</gene>
<dbReference type="AlphaFoldDB" id="A0AAD7DXA6"/>
<feature type="region of interest" description="Disordered" evidence="1">
    <location>
        <begin position="1"/>
        <end position="20"/>
    </location>
</feature>
<evidence type="ECO:0000313" key="2">
    <source>
        <dbReference type="EMBL" id="KAJ7701968.1"/>
    </source>
</evidence>
<protein>
    <submittedName>
        <fullName evidence="2">Uncharacterized protein</fullName>
    </submittedName>
</protein>